<name>A0A8H4KCW2_9HYPO</name>
<dbReference type="OrthoDB" id="5038898at2759"/>
<keyword evidence="1" id="KW-0472">Membrane</keyword>
<feature type="transmembrane region" description="Helical" evidence="1">
    <location>
        <begin position="7"/>
        <end position="29"/>
    </location>
</feature>
<reference evidence="2" key="1">
    <citation type="submission" date="2020-01" db="EMBL/GenBank/DDBJ databases">
        <title>Identification and distribution of gene clusters putatively required for synthesis of sphingolipid metabolism inhibitors in phylogenetically diverse species of the filamentous fungus Fusarium.</title>
        <authorList>
            <person name="Kim H.-S."/>
            <person name="Busman M."/>
            <person name="Brown D.W."/>
            <person name="Divon H."/>
            <person name="Uhlig S."/>
            <person name="Proctor R.H."/>
        </authorList>
    </citation>
    <scope>NUCLEOTIDE SEQUENCE</scope>
    <source>
        <strain evidence="2">NRRL 53441</strain>
    </source>
</reference>
<organism evidence="2 3">
    <name type="scientific">Fusarium austroafricanum</name>
    <dbReference type="NCBI Taxonomy" id="2364996"/>
    <lineage>
        <taxon>Eukaryota</taxon>
        <taxon>Fungi</taxon>
        <taxon>Dikarya</taxon>
        <taxon>Ascomycota</taxon>
        <taxon>Pezizomycotina</taxon>
        <taxon>Sordariomycetes</taxon>
        <taxon>Hypocreomycetidae</taxon>
        <taxon>Hypocreales</taxon>
        <taxon>Nectriaceae</taxon>
        <taxon>Fusarium</taxon>
        <taxon>Fusarium concolor species complex</taxon>
    </lineage>
</organism>
<keyword evidence="1" id="KW-1133">Transmembrane helix</keyword>
<keyword evidence="1" id="KW-0812">Transmembrane</keyword>
<comment type="caution">
    <text evidence="2">The sequence shown here is derived from an EMBL/GenBank/DDBJ whole genome shotgun (WGS) entry which is preliminary data.</text>
</comment>
<evidence type="ECO:0000313" key="2">
    <source>
        <dbReference type="EMBL" id="KAF4447013.1"/>
    </source>
</evidence>
<evidence type="ECO:0000256" key="1">
    <source>
        <dbReference type="SAM" id="Phobius"/>
    </source>
</evidence>
<feature type="transmembrane region" description="Helical" evidence="1">
    <location>
        <begin position="68"/>
        <end position="89"/>
    </location>
</feature>
<sequence length="315" mass="36137">MKKNDVIAIIIIILFIILAAVSFGIWKLVSMAKNHMSDYPLSMPVKRRSEYTYKKAPNTLQLVLQPTALQTVSVTFTVFLLHLLIAFIADTLKTTFDTMGKLDYSLAGLTEQASKLDITGPSTTNDTSNVLRYQQYPYSRFDPDENKPDVFDKTSPEYRERATKVLNALEGSWIETYKDYQTRRADFVFKLESEDQKRWNRFILNPEQADSSINGVKIEGFERVDFQDNSARISIPSEFDPIERLQNELHAIEKLIETGRRELARLEGSDLFIHLRNEYAKKHQDVIDNYSVYTRPDGDSRCSSGCSCFAAVIQD</sequence>
<accession>A0A8H4KCW2</accession>
<gene>
    <name evidence="2" type="ORF">F53441_9411</name>
</gene>
<dbReference type="Proteomes" id="UP000605986">
    <property type="component" value="Unassembled WGS sequence"/>
</dbReference>
<evidence type="ECO:0000313" key="3">
    <source>
        <dbReference type="Proteomes" id="UP000605986"/>
    </source>
</evidence>
<proteinExistence type="predicted"/>
<dbReference type="AlphaFoldDB" id="A0A8H4KCW2"/>
<keyword evidence="3" id="KW-1185">Reference proteome</keyword>
<protein>
    <submittedName>
        <fullName evidence="2">Uncharacterized protein</fullName>
    </submittedName>
</protein>
<dbReference type="EMBL" id="JAADJG010000419">
    <property type="protein sequence ID" value="KAF4447013.1"/>
    <property type="molecule type" value="Genomic_DNA"/>
</dbReference>